<evidence type="ECO:0000256" key="1">
    <source>
        <dbReference type="ARBA" id="ARBA00008683"/>
    </source>
</evidence>
<dbReference type="GO" id="GO:0008236">
    <property type="term" value="F:serine-type peptidase activity"/>
    <property type="evidence" value="ECO:0007669"/>
    <property type="project" value="UniProtKB-KW"/>
</dbReference>
<accession>A0A1Z5YW53</accession>
<evidence type="ECO:0000256" key="2">
    <source>
        <dbReference type="ARBA" id="ARBA00022670"/>
    </source>
</evidence>
<dbReference type="Pfam" id="PF01343">
    <property type="entry name" value="Peptidase_S49"/>
    <property type="match status" value="1"/>
</dbReference>
<evidence type="ECO:0000259" key="5">
    <source>
        <dbReference type="Pfam" id="PF01343"/>
    </source>
</evidence>
<evidence type="ECO:0000256" key="3">
    <source>
        <dbReference type="ARBA" id="ARBA00022801"/>
    </source>
</evidence>
<dbReference type="Gene3D" id="3.90.226.10">
    <property type="entry name" value="2-enoyl-CoA Hydratase, Chain A, domain 1"/>
    <property type="match status" value="1"/>
</dbReference>
<dbReference type="Proteomes" id="UP000196086">
    <property type="component" value="Unassembled WGS sequence"/>
</dbReference>
<feature type="domain" description="Peptidase S49" evidence="5">
    <location>
        <begin position="126"/>
        <end position="268"/>
    </location>
</feature>
<dbReference type="InterPro" id="IPR033855">
    <property type="entry name" value="Protein_C"/>
</dbReference>
<evidence type="ECO:0000256" key="4">
    <source>
        <dbReference type="ARBA" id="ARBA00022825"/>
    </source>
</evidence>
<protein>
    <submittedName>
        <fullName evidence="6">Serine peptidase</fullName>
    </submittedName>
</protein>
<dbReference type="InterPro" id="IPR002142">
    <property type="entry name" value="Peptidase_S49"/>
</dbReference>
<dbReference type="InterPro" id="IPR029045">
    <property type="entry name" value="ClpP/crotonase-like_dom_sf"/>
</dbReference>
<dbReference type="GO" id="GO:0006508">
    <property type="term" value="P:proteolysis"/>
    <property type="evidence" value="ECO:0007669"/>
    <property type="project" value="UniProtKB-KW"/>
</dbReference>
<comment type="caution">
    <text evidence="6">The sequence shown here is derived from an EMBL/GenBank/DDBJ whole genome shotgun (WGS) entry which is preliminary data.</text>
</comment>
<evidence type="ECO:0000313" key="7">
    <source>
        <dbReference type="Proteomes" id="UP000196086"/>
    </source>
</evidence>
<dbReference type="Gene3D" id="6.20.330.10">
    <property type="match status" value="1"/>
</dbReference>
<dbReference type="EMBL" id="JOMQ01000016">
    <property type="protein sequence ID" value="OUJ03194.1"/>
    <property type="molecule type" value="Genomic_DNA"/>
</dbReference>
<reference evidence="6 7" key="1">
    <citation type="submission" date="2014-06" db="EMBL/GenBank/DDBJ databases">
        <authorList>
            <person name="Ju J."/>
            <person name="Zhang J."/>
        </authorList>
    </citation>
    <scope>NUCLEOTIDE SEQUENCE [LARGE SCALE GENOMIC DNA]</scope>
    <source>
        <strain evidence="6 7">DsW_47</strain>
    </source>
</reference>
<dbReference type="PANTHER" id="PTHR33209">
    <property type="entry name" value="PROTEASE 4"/>
    <property type="match status" value="1"/>
</dbReference>
<keyword evidence="4" id="KW-0720">Serine protease</keyword>
<comment type="similarity">
    <text evidence="1">Belongs to the peptidase S49 family.</text>
</comment>
<dbReference type="AlphaFoldDB" id="A0A1Z5YW53"/>
<dbReference type="PANTHER" id="PTHR33209:SF1">
    <property type="entry name" value="PEPTIDASE S49 DOMAIN-CONTAINING PROTEIN"/>
    <property type="match status" value="1"/>
</dbReference>
<gene>
    <name evidence="6" type="ORF">HK14_03255</name>
</gene>
<keyword evidence="2" id="KW-0645">Protease</keyword>
<evidence type="ECO:0000313" key="6">
    <source>
        <dbReference type="EMBL" id="OUJ03194.1"/>
    </source>
</evidence>
<dbReference type="SUPFAM" id="SSF52096">
    <property type="entry name" value="ClpP/crotonase"/>
    <property type="match status" value="1"/>
</dbReference>
<dbReference type="CDD" id="cd07022">
    <property type="entry name" value="S49_Sppa_36K_type"/>
    <property type="match status" value="1"/>
</dbReference>
<proteinExistence type="inferred from homology"/>
<sequence>MALTRQIINRPLALSSSHAVLIRSMLLNAGDDAMLFGPPTEWQHFIAEQMLERVDDVAIIKVSGVLLPGSCDGWMWGGATFYDDIGTAFDLAVNDASIKCIVLHIDSPGGTVAGCFDLADRIYQARSVKPLVSIVDEMACSAAYALASATETITVPRTGEVGSIGVVKIHMDITGALESDGIKVTTFQFGDRKTDSYPTTPLSDEARGAIQADIDQLGELFVATVARNRGLKPDVVKAMQAQTYLGQSCVDAGLADAVMSRSDAFTDLLKNL</sequence>
<keyword evidence="3" id="KW-0378">Hydrolase</keyword>
<organism evidence="6 7">
    <name type="scientific">Acetobacter cibinongensis</name>
    <dbReference type="NCBI Taxonomy" id="146475"/>
    <lineage>
        <taxon>Bacteria</taxon>
        <taxon>Pseudomonadati</taxon>
        <taxon>Pseudomonadota</taxon>
        <taxon>Alphaproteobacteria</taxon>
        <taxon>Acetobacterales</taxon>
        <taxon>Acetobacteraceae</taxon>
        <taxon>Acetobacter</taxon>
    </lineage>
</organism>
<name>A0A1Z5YW53_9PROT</name>